<sequence>MFLIAICLLLMASQLAALTLSLVSSAAEEPDFTRAQTTLSVCRGKPAHTTHTHGNFHLRSCPSGTAWTESL</sequence>
<protein>
    <submittedName>
        <fullName evidence="2">Epstein-Barr nuclear antigen 3</fullName>
    </submittedName>
</protein>
<keyword evidence="1" id="KW-0732">Signal</keyword>
<evidence type="ECO:0000313" key="2">
    <source>
        <dbReference type="EMBL" id="KAK1893943.1"/>
    </source>
</evidence>
<dbReference type="AlphaFoldDB" id="A0AAD9F5S7"/>
<feature type="signal peptide" evidence="1">
    <location>
        <begin position="1"/>
        <end position="17"/>
    </location>
</feature>
<feature type="chain" id="PRO_5042196183" evidence="1">
    <location>
        <begin position="18"/>
        <end position="71"/>
    </location>
</feature>
<proteinExistence type="predicted"/>
<gene>
    <name evidence="2" type="ORF">KUDE01_019404</name>
</gene>
<organism evidence="2 3">
    <name type="scientific">Dissostichus eleginoides</name>
    <name type="common">Patagonian toothfish</name>
    <name type="synonym">Dissostichus amissus</name>
    <dbReference type="NCBI Taxonomy" id="100907"/>
    <lineage>
        <taxon>Eukaryota</taxon>
        <taxon>Metazoa</taxon>
        <taxon>Chordata</taxon>
        <taxon>Craniata</taxon>
        <taxon>Vertebrata</taxon>
        <taxon>Euteleostomi</taxon>
        <taxon>Actinopterygii</taxon>
        <taxon>Neopterygii</taxon>
        <taxon>Teleostei</taxon>
        <taxon>Neoteleostei</taxon>
        <taxon>Acanthomorphata</taxon>
        <taxon>Eupercaria</taxon>
        <taxon>Perciformes</taxon>
        <taxon>Notothenioidei</taxon>
        <taxon>Nototheniidae</taxon>
        <taxon>Dissostichus</taxon>
    </lineage>
</organism>
<name>A0AAD9F5S7_DISEL</name>
<dbReference type="Proteomes" id="UP001228049">
    <property type="component" value="Unassembled WGS sequence"/>
</dbReference>
<comment type="caution">
    <text evidence="2">The sequence shown here is derived from an EMBL/GenBank/DDBJ whole genome shotgun (WGS) entry which is preliminary data.</text>
</comment>
<accession>A0AAD9F5S7</accession>
<keyword evidence="3" id="KW-1185">Reference proteome</keyword>
<reference evidence="2" key="1">
    <citation type="submission" date="2023-04" db="EMBL/GenBank/DDBJ databases">
        <title>Chromosome-level genome of Chaenocephalus aceratus.</title>
        <authorList>
            <person name="Park H."/>
        </authorList>
    </citation>
    <scope>NUCLEOTIDE SEQUENCE</scope>
    <source>
        <strain evidence="2">DE</strain>
        <tissue evidence="2">Muscle</tissue>
    </source>
</reference>
<evidence type="ECO:0000256" key="1">
    <source>
        <dbReference type="SAM" id="SignalP"/>
    </source>
</evidence>
<dbReference type="EMBL" id="JASDAP010000011">
    <property type="protein sequence ID" value="KAK1893943.1"/>
    <property type="molecule type" value="Genomic_DNA"/>
</dbReference>
<evidence type="ECO:0000313" key="3">
    <source>
        <dbReference type="Proteomes" id="UP001228049"/>
    </source>
</evidence>